<protein>
    <recommendedName>
        <fullName evidence="5">Protein FAR1-RELATED SEQUENCE</fullName>
    </recommendedName>
</protein>
<evidence type="ECO:0000259" key="2">
    <source>
        <dbReference type="Pfam" id="PF10551"/>
    </source>
</evidence>
<dbReference type="AlphaFoldDB" id="A0AAE0B3G1"/>
<keyword evidence="4" id="KW-1185">Reference proteome</keyword>
<dbReference type="PANTHER" id="PTHR47718">
    <property type="entry name" value="OS01G0519700 PROTEIN"/>
    <property type="match status" value="1"/>
</dbReference>
<feature type="domain" description="MULE transposase" evidence="2">
    <location>
        <begin position="243"/>
        <end position="337"/>
    </location>
</feature>
<dbReference type="Proteomes" id="UP001281410">
    <property type="component" value="Unassembled WGS sequence"/>
</dbReference>
<dbReference type="EMBL" id="JANJYJ010000001">
    <property type="protein sequence ID" value="KAK3229273.1"/>
    <property type="molecule type" value="Genomic_DNA"/>
</dbReference>
<evidence type="ECO:0000313" key="4">
    <source>
        <dbReference type="Proteomes" id="UP001281410"/>
    </source>
</evidence>
<dbReference type="InterPro" id="IPR004330">
    <property type="entry name" value="FAR1_DNA_bnd_dom"/>
</dbReference>
<dbReference type="Pfam" id="PF03101">
    <property type="entry name" value="FAR1"/>
    <property type="match status" value="1"/>
</dbReference>
<evidence type="ECO:0000259" key="1">
    <source>
        <dbReference type="Pfam" id="PF03101"/>
    </source>
</evidence>
<dbReference type="InterPro" id="IPR018289">
    <property type="entry name" value="MULE_transposase_dom"/>
</dbReference>
<dbReference type="PANTHER" id="PTHR47718:SF2">
    <property type="entry name" value="PROTEIN FAR1-RELATED SEQUENCE 5-LIKE"/>
    <property type="match status" value="1"/>
</dbReference>
<reference evidence="3" key="1">
    <citation type="journal article" date="2023" name="Plant J.">
        <title>Genome sequences and population genomics provide insights into the demographic history, inbreeding, and mutation load of two 'living fossil' tree species of Dipteronia.</title>
        <authorList>
            <person name="Feng Y."/>
            <person name="Comes H.P."/>
            <person name="Chen J."/>
            <person name="Zhu S."/>
            <person name="Lu R."/>
            <person name="Zhang X."/>
            <person name="Li P."/>
            <person name="Qiu J."/>
            <person name="Olsen K.M."/>
            <person name="Qiu Y."/>
        </authorList>
    </citation>
    <scope>NUCLEOTIDE SEQUENCE</scope>
    <source>
        <strain evidence="3">NBL</strain>
    </source>
</reference>
<evidence type="ECO:0000313" key="3">
    <source>
        <dbReference type="EMBL" id="KAK3229273.1"/>
    </source>
</evidence>
<organism evidence="3 4">
    <name type="scientific">Dipteronia sinensis</name>
    <dbReference type="NCBI Taxonomy" id="43782"/>
    <lineage>
        <taxon>Eukaryota</taxon>
        <taxon>Viridiplantae</taxon>
        <taxon>Streptophyta</taxon>
        <taxon>Embryophyta</taxon>
        <taxon>Tracheophyta</taxon>
        <taxon>Spermatophyta</taxon>
        <taxon>Magnoliopsida</taxon>
        <taxon>eudicotyledons</taxon>
        <taxon>Gunneridae</taxon>
        <taxon>Pentapetalae</taxon>
        <taxon>rosids</taxon>
        <taxon>malvids</taxon>
        <taxon>Sapindales</taxon>
        <taxon>Sapindaceae</taxon>
        <taxon>Hippocastanoideae</taxon>
        <taxon>Acereae</taxon>
        <taxon>Dipteronia</taxon>
    </lineage>
</organism>
<proteinExistence type="predicted"/>
<comment type="caution">
    <text evidence="3">The sequence shown here is derived from an EMBL/GenBank/DDBJ whole genome shotgun (WGS) entry which is preliminary data.</text>
</comment>
<gene>
    <name evidence="3" type="ORF">Dsin_001154</name>
</gene>
<name>A0AAE0B3G1_9ROSI</name>
<accession>A0AAE0B3G1</accession>
<evidence type="ECO:0008006" key="5">
    <source>
        <dbReference type="Google" id="ProtNLM"/>
    </source>
</evidence>
<feature type="domain" description="FAR1" evidence="1">
    <location>
        <begin position="32"/>
        <end position="121"/>
    </location>
</feature>
<sequence>MATIDSELECLNELDWQPRCGMEFESEQSAYEFYNMYGRKMGFSIRKYTFGKNRRTGEITSKIFVCSKEGSRSKDKRDVLTIKPRAETRTGCGAQMGIKIDRNKNKFYVNHFVEMHNHPFVRQECTHMLPYQRKISVTQAIEVDLAEESGISLKSSYELLGRQAGGRESLGYTKRDQKNYLRYKRQNKLAYGEAGCVLKYFSDQTLKNPSFFYAVQLDGEEQITNMFWADAKMIIDYGQFGDVLSFDTTYIINKENRQFAVFVGLNHHRETVIFGGALMYDETIDSFVWLFKTFLQAMSGNAPKTIFTDQESAMAKAILHVMPSTYHRLCTWHMMQNALKHVNGVFKGEVKSVLSGFFYEIEEESEFLMAWNHMLDEYNVHENTWLKSIFDLKEKWAYTYVRHAWFAGMKSTQLSETFNATLKEYLKSDLNVAQFFMHFERVVNDKRYKELEAEYDLLYRLVNVKINTKMLIQAREVFHKGYIFGVST</sequence>
<dbReference type="Pfam" id="PF10551">
    <property type="entry name" value="MULE"/>
    <property type="match status" value="1"/>
</dbReference>